<gene>
    <name evidence="2" type="ORF">GCM10007879_15350</name>
</gene>
<sequence>MNAISDDPVARESLPLLPAKTVSVGRFDISYCDIGAKDAPTIVLCHGLASSGRQFSDDALFFVEHGFRVILPDLRGHGRSSVPKNLKVDEFSIPNMANDLIAILDDASVEAVHYVGNSLGGILALHLLPTHADRFITFTTFGTSYALSTPRFPADAVPKIYDFIGPEWVDKIIAGSTSKRRSAQELVHELLDDYDITAVSYTAKNVGNYDLIKNAKSFQKPILMLRGGEDVLVNAALMTTMHEMKKQQNFAYMDIPRGGHCANLDAQQEVRIALLGFFKLHAPLATT</sequence>
<keyword evidence="2" id="KW-0378">Hydrolase</keyword>
<name>A0ABQ5USC9_9HYPH</name>
<reference evidence="2" key="1">
    <citation type="journal article" date="2014" name="Int. J. Syst. Evol. Microbiol.">
        <title>Complete genome of a new Firmicutes species belonging to the dominant human colonic microbiota ('Ruminococcus bicirculans') reveals two chromosomes and a selective capacity to utilize plant glucans.</title>
        <authorList>
            <consortium name="NISC Comparative Sequencing Program"/>
            <person name="Wegmann U."/>
            <person name="Louis P."/>
            <person name="Goesmann A."/>
            <person name="Henrissat B."/>
            <person name="Duncan S.H."/>
            <person name="Flint H.J."/>
        </authorList>
    </citation>
    <scope>NUCLEOTIDE SEQUENCE</scope>
    <source>
        <strain evidence="2">NBRC 107169</strain>
    </source>
</reference>
<dbReference type="PANTHER" id="PTHR43194">
    <property type="entry name" value="HYDROLASE ALPHA/BETA FOLD FAMILY"/>
    <property type="match status" value="1"/>
</dbReference>
<comment type="caution">
    <text evidence="2">The sequence shown here is derived from an EMBL/GenBank/DDBJ whole genome shotgun (WGS) entry which is preliminary data.</text>
</comment>
<evidence type="ECO:0000259" key="1">
    <source>
        <dbReference type="Pfam" id="PF00561"/>
    </source>
</evidence>
<dbReference type="RefSeq" id="WP_284363303.1">
    <property type="nucleotide sequence ID" value="NZ_BSNI01000002.1"/>
</dbReference>
<dbReference type="Proteomes" id="UP001161405">
    <property type="component" value="Unassembled WGS sequence"/>
</dbReference>
<dbReference type="InterPro" id="IPR050228">
    <property type="entry name" value="Carboxylesterase_BioH"/>
</dbReference>
<proteinExistence type="predicted"/>
<dbReference type="PRINTS" id="PR00111">
    <property type="entry name" value="ABHYDROLASE"/>
</dbReference>
<dbReference type="SUPFAM" id="SSF53474">
    <property type="entry name" value="alpha/beta-Hydrolases"/>
    <property type="match status" value="1"/>
</dbReference>
<keyword evidence="3" id="KW-1185">Reference proteome</keyword>
<protein>
    <submittedName>
        <fullName evidence="2">Alpha/beta hydrolase</fullName>
    </submittedName>
</protein>
<dbReference type="InterPro" id="IPR000073">
    <property type="entry name" value="AB_hydrolase_1"/>
</dbReference>
<dbReference type="GO" id="GO:0016787">
    <property type="term" value="F:hydrolase activity"/>
    <property type="evidence" value="ECO:0007669"/>
    <property type="project" value="UniProtKB-KW"/>
</dbReference>
<accession>A0ABQ5USC9</accession>
<reference evidence="2" key="2">
    <citation type="submission" date="2023-01" db="EMBL/GenBank/DDBJ databases">
        <title>Draft genome sequence of Maritalea porphyrae strain NBRC 107169.</title>
        <authorList>
            <person name="Sun Q."/>
            <person name="Mori K."/>
        </authorList>
    </citation>
    <scope>NUCLEOTIDE SEQUENCE</scope>
    <source>
        <strain evidence="2">NBRC 107169</strain>
    </source>
</reference>
<evidence type="ECO:0000313" key="2">
    <source>
        <dbReference type="EMBL" id="GLQ17286.1"/>
    </source>
</evidence>
<evidence type="ECO:0000313" key="3">
    <source>
        <dbReference type="Proteomes" id="UP001161405"/>
    </source>
</evidence>
<dbReference type="PRINTS" id="PR00412">
    <property type="entry name" value="EPOXHYDRLASE"/>
</dbReference>
<dbReference type="InterPro" id="IPR029058">
    <property type="entry name" value="AB_hydrolase_fold"/>
</dbReference>
<dbReference type="InterPro" id="IPR000639">
    <property type="entry name" value="Epox_hydrolase-like"/>
</dbReference>
<dbReference type="Gene3D" id="3.40.50.1820">
    <property type="entry name" value="alpha/beta hydrolase"/>
    <property type="match status" value="1"/>
</dbReference>
<dbReference type="Pfam" id="PF00561">
    <property type="entry name" value="Abhydrolase_1"/>
    <property type="match status" value="1"/>
</dbReference>
<dbReference type="EMBL" id="BSNI01000002">
    <property type="protein sequence ID" value="GLQ17286.1"/>
    <property type="molecule type" value="Genomic_DNA"/>
</dbReference>
<dbReference type="PANTHER" id="PTHR43194:SF2">
    <property type="entry name" value="PEROXISOMAL MEMBRANE PROTEIN LPX1"/>
    <property type="match status" value="1"/>
</dbReference>
<feature type="domain" description="AB hydrolase-1" evidence="1">
    <location>
        <begin position="40"/>
        <end position="178"/>
    </location>
</feature>
<organism evidence="2 3">
    <name type="scientific">Maritalea porphyrae</name>
    <dbReference type="NCBI Taxonomy" id="880732"/>
    <lineage>
        <taxon>Bacteria</taxon>
        <taxon>Pseudomonadati</taxon>
        <taxon>Pseudomonadota</taxon>
        <taxon>Alphaproteobacteria</taxon>
        <taxon>Hyphomicrobiales</taxon>
        <taxon>Devosiaceae</taxon>
        <taxon>Maritalea</taxon>
    </lineage>
</organism>